<accession>A0A173QTN9</accession>
<gene>
    <name evidence="1" type="ORF">ERS852429_00018</name>
</gene>
<proteinExistence type="predicted"/>
<reference evidence="1 2" key="1">
    <citation type="submission" date="2015-09" db="EMBL/GenBank/DDBJ databases">
        <authorList>
            <consortium name="Pathogen Informatics"/>
        </authorList>
    </citation>
    <scope>NUCLEOTIDE SEQUENCE [LARGE SCALE GENOMIC DNA]</scope>
    <source>
        <strain evidence="1 2">2789STDY5608872</strain>
    </source>
</reference>
<dbReference type="AlphaFoldDB" id="A0A173QTN9"/>
<dbReference type="Pfam" id="PF16476">
    <property type="entry name" value="DUF5053"/>
    <property type="match status" value="1"/>
</dbReference>
<evidence type="ECO:0000313" key="2">
    <source>
        <dbReference type="Proteomes" id="UP000095591"/>
    </source>
</evidence>
<evidence type="ECO:0008006" key="3">
    <source>
        <dbReference type="Google" id="ProtNLM"/>
    </source>
</evidence>
<organism evidence="1 2">
    <name type="scientific">Parabacteroides distasonis</name>
    <dbReference type="NCBI Taxonomy" id="823"/>
    <lineage>
        <taxon>Bacteria</taxon>
        <taxon>Pseudomonadati</taxon>
        <taxon>Bacteroidota</taxon>
        <taxon>Bacteroidia</taxon>
        <taxon>Bacteroidales</taxon>
        <taxon>Tannerellaceae</taxon>
        <taxon>Parabacteroides</taxon>
    </lineage>
</organism>
<dbReference type="RefSeq" id="WP_044545940.1">
    <property type="nucleotide sequence ID" value="NZ_CYXP01000001.1"/>
</dbReference>
<sequence>MANYDQLNQELETLKSKFMLLDTDEERKAFRSEVTAFIDSKSDEEKQLVNEAFIAGANDACARADKLIDNVLRNKLDGIYESISWSYIARTYFNKSRAWLSQRINGLMIHGKEVQFTYEEKQTLLQALRDIGKRIERTAQVIEQTL</sequence>
<evidence type="ECO:0000313" key="1">
    <source>
        <dbReference type="EMBL" id="CUM68961.1"/>
    </source>
</evidence>
<dbReference type="InterPro" id="IPR032483">
    <property type="entry name" value="DUF5053"/>
</dbReference>
<name>A0A173QTN9_PARDI</name>
<dbReference type="Proteomes" id="UP000095591">
    <property type="component" value="Unassembled WGS sequence"/>
</dbReference>
<protein>
    <recommendedName>
        <fullName evidence="3">DUF5053 domain-containing protein</fullName>
    </recommendedName>
</protein>
<dbReference type="EMBL" id="CYXP01000001">
    <property type="protein sequence ID" value="CUM68961.1"/>
    <property type="molecule type" value="Genomic_DNA"/>
</dbReference>